<feature type="domain" description="HTH cro/C1-type" evidence="1">
    <location>
        <begin position="15"/>
        <end position="73"/>
    </location>
</feature>
<dbReference type="InterPro" id="IPR010982">
    <property type="entry name" value="Lambda_DNA-bd_dom_sf"/>
</dbReference>
<evidence type="ECO:0000313" key="2">
    <source>
        <dbReference type="EMBL" id="QBC42162.1"/>
    </source>
</evidence>
<evidence type="ECO:0000313" key="3">
    <source>
        <dbReference type="Proteomes" id="UP000515917"/>
    </source>
</evidence>
<gene>
    <name evidence="2" type="ORF">C1H71_00370</name>
</gene>
<protein>
    <recommendedName>
        <fullName evidence="1">HTH cro/C1-type domain-containing protein</fullName>
    </recommendedName>
</protein>
<dbReference type="Gene3D" id="1.10.260.40">
    <property type="entry name" value="lambda repressor-like DNA-binding domains"/>
    <property type="match status" value="1"/>
</dbReference>
<dbReference type="SUPFAM" id="SSF47413">
    <property type="entry name" value="lambda repressor-like DNA-binding domains"/>
    <property type="match status" value="1"/>
</dbReference>
<dbReference type="RefSeq" id="WP_130104791.1">
    <property type="nucleotide sequence ID" value="NZ_CP025781.1"/>
</dbReference>
<proteinExistence type="predicted"/>
<dbReference type="KEGG" id="ifl:C1H71_00370"/>
<name>A0A7G3G4U6_9NEIS</name>
<dbReference type="InterPro" id="IPR001387">
    <property type="entry name" value="Cro/C1-type_HTH"/>
</dbReference>
<dbReference type="Pfam" id="PF01381">
    <property type="entry name" value="HTH_3"/>
    <property type="match status" value="1"/>
</dbReference>
<sequence>MNYPLQTLSQLRPVLQGFRKANNLTQAALAERLGITQQTYAQLEANPASASVERLFKVLRALDVELWLSHASVTEPDVADAVVMAKETQLADPAQENW</sequence>
<dbReference type="GO" id="GO:0003677">
    <property type="term" value="F:DNA binding"/>
    <property type="evidence" value="ECO:0007669"/>
    <property type="project" value="InterPro"/>
</dbReference>
<keyword evidence="3" id="KW-1185">Reference proteome</keyword>
<dbReference type="EMBL" id="CP025781">
    <property type="protein sequence ID" value="QBC42162.1"/>
    <property type="molecule type" value="Genomic_DNA"/>
</dbReference>
<accession>A0A7G3G4U6</accession>
<dbReference type="Proteomes" id="UP000515917">
    <property type="component" value="Chromosome"/>
</dbReference>
<organism evidence="2 3">
    <name type="scientific">Iodobacter fluviatilis</name>
    <dbReference type="NCBI Taxonomy" id="537"/>
    <lineage>
        <taxon>Bacteria</taxon>
        <taxon>Pseudomonadati</taxon>
        <taxon>Pseudomonadota</taxon>
        <taxon>Betaproteobacteria</taxon>
        <taxon>Neisseriales</taxon>
        <taxon>Chitinibacteraceae</taxon>
        <taxon>Iodobacter</taxon>
    </lineage>
</organism>
<dbReference type="PROSITE" id="PS50943">
    <property type="entry name" value="HTH_CROC1"/>
    <property type="match status" value="1"/>
</dbReference>
<evidence type="ECO:0000259" key="1">
    <source>
        <dbReference type="PROSITE" id="PS50943"/>
    </source>
</evidence>
<dbReference type="AlphaFoldDB" id="A0A7G3G4U6"/>
<reference evidence="2 3" key="1">
    <citation type="submission" date="2018-01" db="EMBL/GenBank/DDBJ databases">
        <title>Genome sequence of Iodobacter sp. strain PCH194 isolated from Indian Trans-Himalaya.</title>
        <authorList>
            <person name="Kumar V."/>
            <person name="Thakur V."/>
            <person name="Kumar S."/>
            <person name="Singh D."/>
        </authorList>
    </citation>
    <scope>NUCLEOTIDE SEQUENCE [LARGE SCALE GENOMIC DNA]</scope>
    <source>
        <strain evidence="2 3">PCH194</strain>
    </source>
</reference>
<dbReference type="CDD" id="cd00093">
    <property type="entry name" value="HTH_XRE"/>
    <property type="match status" value="1"/>
</dbReference>
<dbReference type="SMART" id="SM00530">
    <property type="entry name" value="HTH_XRE"/>
    <property type="match status" value="1"/>
</dbReference>